<dbReference type="GeneID" id="119719909"/>
<proteinExistence type="predicted"/>
<dbReference type="OrthoDB" id="7753208at2759"/>
<dbReference type="Proteomes" id="UP000887568">
    <property type="component" value="Unplaced"/>
</dbReference>
<evidence type="ECO:0000259" key="1">
    <source>
        <dbReference type="Pfam" id="PF09588"/>
    </source>
</evidence>
<dbReference type="InterPro" id="IPR019080">
    <property type="entry name" value="YqaJ_viral_recombinase"/>
</dbReference>
<reference evidence="2" key="1">
    <citation type="submission" date="2022-11" db="UniProtKB">
        <authorList>
            <consortium name="EnsemblMetazoa"/>
        </authorList>
    </citation>
    <scope>IDENTIFICATION</scope>
</reference>
<dbReference type="SUPFAM" id="SSF52980">
    <property type="entry name" value="Restriction endonuclease-like"/>
    <property type="match status" value="1"/>
</dbReference>
<dbReference type="InterPro" id="IPR011604">
    <property type="entry name" value="PDDEXK-like_dom_sf"/>
</dbReference>
<dbReference type="OMA" id="CHEKEAI"/>
<dbReference type="PANTHER" id="PTHR47526:SF4">
    <property type="entry name" value="SWIM-TYPE DOMAIN-CONTAINING PROTEIN"/>
    <property type="match status" value="1"/>
</dbReference>
<dbReference type="AlphaFoldDB" id="A0A913Z055"/>
<dbReference type="InterPro" id="IPR011335">
    <property type="entry name" value="Restrct_endonuc-II-like"/>
</dbReference>
<keyword evidence="3" id="KW-1185">Reference proteome</keyword>
<dbReference type="CDD" id="cd22343">
    <property type="entry name" value="PDDEXK_lambda_exonuclease-like"/>
    <property type="match status" value="1"/>
</dbReference>
<dbReference type="PANTHER" id="PTHR47526">
    <property type="entry name" value="ATP-DEPENDENT DNA HELICASE"/>
    <property type="match status" value="1"/>
</dbReference>
<dbReference type="EnsemblMetazoa" id="XM_038189381.1">
    <property type="protein sequence ID" value="XP_038045309.1"/>
    <property type="gene ID" value="LOC119719909"/>
</dbReference>
<dbReference type="RefSeq" id="XP_038045309.1">
    <property type="nucleotide sequence ID" value="XM_038189381.1"/>
</dbReference>
<feature type="domain" description="YqaJ viral recombinase" evidence="1">
    <location>
        <begin position="220"/>
        <end position="332"/>
    </location>
</feature>
<evidence type="ECO:0000313" key="2">
    <source>
        <dbReference type="EnsemblMetazoa" id="XP_038045309.1"/>
    </source>
</evidence>
<accession>A0A913Z055</accession>
<dbReference type="Gene3D" id="3.90.320.10">
    <property type="match status" value="1"/>
</dbReference>
<evidence type="ECO:0000313" key="3">
    <source>
        <dbReference type="Proteomes" id="UP000887568"/>
    </source>
</evidence>
<dbReference type="Pfam" id="PF09588">
    <property type="entry name" value="YqaJ"/>
    <property type="match status" value="1"/>
</dbReference>
<dbReference type="GO" id="GO:0006281">
    <property type="term" value="P:DNA repair"/>
    <property type="evidence" value="ECO:0007669"/>
    <property type="project" value="UniProtKB-ARBA"/>
</dbReference>
<protein>
    <recommendedName>
        <fullName evidence="1">YqaJ viral recombinase domain-containing protein</fullName>
    </recommendedName>
</protein>
<sequence length="371" mass="41169">MHSQTPGAKPYQAWCVVDSPGSIRSAHCNCKAGLDETCSHVSAVLFAIDAGIRIREKSTPTMVKAYWMQPGKRELDAQPLHSIDFSSSKAKKRRADREIDHNAHEVISVTCSNTQPDRMTKSVIAGPTEDELSSFLHSLSVSGIKCAVLSGFEPYADAFVPVEQKKEFPVILTDLADPKNFHMNYTDLLRKCNEINITVSAEASKNVKAETRDQSKSKMWFRYRAGRVTSSRLGAVCKTNPAMPAMSLIKCICYPDILKFSSQATRWGCCHEKEAIEIYTAQMMQTHENIKVEKSGLVLNTMYPFFGSSPDGIVNCSCHGKGCVEVKCPYCKRGQTIDKAATDPQFYLQKSDSGELELRKTQLHVLLPGSI</sequence>
<name>A0A913Z055_PATMI</name>
<organism evidence="2 3">
    <name type="scientific">Patiria miniata</name>
    <name type="common">Bat star</name>
    <name type="synonym">Asterina miniata</name>
    <dbReference type="NCBI Taxonomy" id="46514"/>
    <lineage>
        <taxon>Eukaryota</taxon>
        <taxon>Metazoa</taxon>
        <taxon>Echinodermata</taxon>
        <taxon>Eleutherozoa</taxon>
        <taxon>Asterozoa</taxon>
        <taxon>Asteroidea</taxon>
        <taxon>Valvatacea</taxon>
        <taxon>Valvatida</taxon>
        <taxon>Asterinidae</taxon>
        <taxon>Patiria</taxon>
    </lineage>
</organism>